<evidence type="ECO:0000313" key="1">
    <source>
        <dbReference type="EMBL" id="GAA1986692.1"/>
    </source>
</evidence>
<dbReference type="EMBL" id="BAAAQM010000037">
    <property type="protein sequence ID" value="GAA1986692.1"/>
    <property type="molecule type" value="Genomic_DNA"/>
</dbReference>
<protein>
    <recommendedName>
        <fullName evidence="3">Fibronectin type-III domain-containing protein</fullName>
    </recommendedName>
</protein>
<reference evidence="1 2" key="1">
    <citation type="journal article" date="2019" name="Int. J. Syst. Evol. Microbiol.">
        <title>The Global Catalogue of Microorganisms (GCM) 10K type strain sequencing project: providing services to taxonomists for standard genome sequencing and annotation.</title>
        <authorList>
            <consortium name="The Broad Institute Genomics Platform"/>
            <consortium name="The Broad Institute Genome Sequencing Center for Infectious Disease"/>
            <person name="Wu L."/>
            <person name="Ma J."/>
        </authorList>
    </citation>
    <scope>NUCLEOTIDE SEQUENCE [LARGE SCALE GENOMIC DNA]</scope>
    <source>
        <strain evidence="1 2">JCM 16013</strain>
    </source>
</reference>
<gene>
    <name evidence="1" type="ORF">GCM10009838_56640</name>
</gene>
<evidence type="ECO:0008006" key="3">
    <source>
        <dbReference type="Google" id="ProtNLM"/>
    </source>
</evidence>
<name>A0ABN2SH82_9ACTN</name>
<accession>A0ABN2SH82</accession>
<comment type="caution">
    <text evidence="1">The sequence shown here is derived from an EMBL/GenBank/DDBJ whole genome shotgun (WGS) entry which is preliminary data.</text>
</comment>
<dbReference type="RefSeq" id="WP_344660174.1">
    <property type="nucleotide sequence ID" value="NZ_BAAAQM010000037.1"/>
</dbReference>
<keyword evidence="2" id="KW-1185">Reference proteome</keyword>
<dbReference type="Proteomes" id="UP001499854">
    <property type="component" value="Unassembled WGS sequence"/>
</dbReference>
<proteinExistence type="predicted"/>
<sequence>MSGQSAPRFPGLRGYPVLKAGLATLGLRHLADLVAPETPPFGAETDATGRACFLVVDGIWIGRPGLWRRLDHAAIAQVRADAERRFGAHAPTATELLGLLDAALDDYGDILRQALLYQLVDIAGRAAGRPGAVTEQQLTDLGVHSTEAAAVLVHVHASVRLDARAADAAERLADHVADRRLSQAARLLARLPADHGDWRLAQLAQDIEQRIGTANGFLAEARALEDDGDPEECATRYLQAARLVSDERHAHHGLLRSAIRLADSRVAAAHDLQISATDEGLVLELRRSREADVSWSVLRLYDDATDGEPAFEDTDFAGSVTDTAVEFGRSVRYIAIPLRDGVIDAVPVATDRIRHTPEVQLPAVRDTPYGVQLSWRAPDRADQVRVLRCGDEAAVEVECQDDGALDAGVEEGDYEYRVQCGYVTTTGTVWSDGVTVTVRVGRWPAPVRQMQVEVAKATEMAEATTVPPDAADRGLPLRIAWSAPEVGTADIAIWPYGATSLGSDISAFVRHRPVGVPGLTTLAAASESPEVRFTARPGHTTRFLAVSTLGDRAVAGPSALVQVVPAPRDLRVSRPANTANTANTAGTANTATVEFSWPDPAVLVAVSWQVGGTTRRALLSRSRYPATGFRIAVDRSACQITVEPLGRPDADLVVTSAATVLLPALPPPFRPWPVNRPTASFTPPTSSPGPTPLRRRRWWAPWTWFRRRRP</sequence>
<organism evidence="1 2">
    <name type="scientific">Catenulispora subtropica</name>
    <dbReference type="NCBI Taxonomy" id="450798"/>
    <lineage>
        <taxon>Bacteria</taxon>
        <taxon>Bacillati</taxon>
        <taxon>Actinomycetota</taxon>
        <taxon>Actinomycetes</taxon>
        <taxon>Catenulisporales</taxon>
        <taxon>Catenulisporaceae</taxon>
        <taxon>Catenulispora</taxon>
    </lineage>
</organism>
<evidence type="ECO:0000313" key="2">
    <source>
        <dbReference type="Proteomes" id="UP001499854"/>
    </source>
</evidence>